<dbReference type="Proteomes" id="UP000738325">
    <property type="component" value="Unassembled WGS sequence"/>
</dbReference>
<protein>
    <submittedName>
        <fullName evidence="3">Uncharacterized protein</fullName>
    </submittedName>
</protein>
<feature type="transmembrane region" description="Helical" evidence="2">
    <location>
        <begin position="225"/>
        <end position="244"/>
    </location>
</feature>
<evidence type="ECO:0000256" key="2">
    <source>
        <dbReference type="SAM" id="Phobius"/>
    </source>
</evidence>
<proteinExistence type="predicted"/>
<feature type="transmembrane region" description="Helical" evidence="2">
    <location>
        <begin position="264"/>
        <end position="286"/>
    </location>
</feature>
<dbReference type="OrthoDB" id="5596129at2759"/>
<evidence type="ECO:0000313" key="4">
    <source>
        <dbReference type="Proteomes" id="UP000738325"/>
    </source>
</evidence>
<keyword evidence="2" id="KW-1133">Transmembrane helix</keyword>
<organism evidence="3 4">
    <name type="scientific">Dissophora globulifera</name>
    <dbReference type="NCBI Taxonomy" id="979702"/>
    <lineage>
        <taxon>Eukaryota</taxon>
        <taxon>Fungi</taxon>
        <taxon>Fungi incertae sedis</taxon>
        <taxon>Mucoromycota</taxon>
        <taxon>Mortierellomycotina</taxon>
        <taxon>Mortierellomycetes</taxon>
        <taxon>Mortierellales</taxon>
        <taxon>Mortierellaceae</taxon>
        <taxon>Dissophora</taxon>
    </lineage>
</organism>
<feature type="region of interest" description="Disordered" evidence="1">
    <location>
        <begin position="369"/>
        <end position="440"/>
    </location>
</feature>
<feature type="compositionally biased region" description="Low complexity" evidence="1">
    <location>
        <begin position="576"/>
        <end position="588"/>
    </location>
</feature>
<feature type="compositionally biased region" description="Polar residues" evidence="1">
    <location>
        <begin position="404"/>
        <end position="414"/>
    </location>
</feature>
<dbReference type="AlphaFoldDB" id="A0A9P6UQ28"/>
<feature type="compositionally biased region" description="Low complexity" evidence="1">
    <location>
        <begin position="659"/>
        <end position="677"/>
    </location>
</feature>
<keyword evidence="2" id="KW-0812">Transmembrane</keyword>
<feature type="compositionally biased region" description="Low complexity" evidence="1">
    <location>
        <begin position="369"/>
        <end position="379"/>
    </location>
</feature>
<feature type="compositionally biased region" description="Polar residues" evidence="1">
    <location>
        <begin position="601"/>
        <end position="612"/>
    </location>
</feature>
<keyword evidence="4" id="KW-1185">Reference proteome</keyword>
<feature type="transmembrane region" description="Helical" evidence="2">
    <location>
        <begin position="20"/>
        <end position="39"/>
    </location>
</feature>
<reference evidence="3" key="1">
    <citation type="journal article" date="2020" name="Fungal Divers.">
        <title>Resolving the Mortierellaceae phylogeny through synthesis of multi-gene phylogenetics and phylogenomics.</title>
        <authorList>
            <person name="Vandepol N."/>
            <person name="Liber J."/>
            <person name="Desiro A."/>
            <person name="Na H."/>
            <person name="Kennedy M."/>
            <person name="Barry K."/>
            <person name="Grigoriev I.V."/>
            <person name="Miller A.N."/>
            <person name="O'Donnell K."/>
            <person name="Stajich J.E."/>
            <person name="Bonito G."/>
        </authorList>
    </citation>
    <scope>NUCLEOTIDE SEQUENCE</scope>
    <source>
        <strain evidence="3">REB-010B</strain>
    </source>
</reference>
<sequence>MVQSRTRRFMVCGVPITYELALRLALLLITIGALVAAAIPKVRSIIGQANVVSVSVSDAFTIPVPNSLICGQLLDTADVEMVSRGAISANGTIGPDIVRPVPTTLYRIANASDLQLRAGGDWPTTGKCVVLEPKGLLFGTNEDGDDENQLDNIVVVVKSKDIFNTTSDIGVAFAMWDGNVVARDQQPLQAGIPSINSLTFVYSEHILINSVVETRYALQKQNIRTLQAGFFAAAPNVISRIILSPDTFYVTKYIDKRSYTWVDLLGAIGGMASIAIAVWIFLFGGGKYKSWGIMQRYILRTSPDSRRGSDEEKPKNSYEAAKRFFKKQLSRMDSSADTEMDVPLQSTFLDQRRLTRYSTAMDTATAAAIASGASSGKGSRVSRVPNLSPTKHDFEYEPSPRYSMESSGPSNNFYFSERGAPGSRSLQPLAPVGEGYDDEEEQVSELIRLIDLRVDERMWSLEKTLSRYYLDGFRLRNYSAQYNSARYSNSLDKEDEAMGGPRVSVGTDHQAQMSLIQGIDGRPYSSSLSSPPIPLYPPRPVVRQQYEFIDEADRVAVPRMSMAGSANISQPPPPSSSSTSASKQEISSLPSVVVAPPAGLPNSSPAQNNGNNMLAPGLPQQRDMRRTIRTAVERLQNEWPQSHMVDAYVPRTQYRADTSDSNIVNNTNNNNTDGNRN</sequence>
<gene>
    <name evidence="3" type="ORF">BGZ99_007851</name>
</gene>
<name>A0A9P6UQ28_9FUNG</name>
<feature type="region of interest" description="Disordered" evidence="1">
    <location>
        <begin position="656"/>
        <end position="677"/>
    </location>
</feature>
<evidence type="ECO:0000313" key="3">
    <source>
        <dbReference type="EMBL" id="KAG0314798.1"/>
    </source>
</evidence>
<dbReference type="EMBL" id="JAAAIP010000583">
    <property type="protein sequence ID" value="KAG0314798.1"/>
    <property type="molecule type" value="Genomic_DNA"/>
</dbReference>
<feature type="region of interest" description="Disordered" evidence="1">
    <location>
        <begin position="564"/>
        <end position="622"/>
    </location>
</feature>
<accession>A0A9P6UQ28</accession>
<evidence type="ECO:0000256" key="1">
    <source>
        <dbReference type="SAM" id="MobiDB-lite"/>
    </source>
</evidence>
<comment type="caution">
    <text evidence="3">The sequence shown here is derived from an EMBL/GenBank/DDBJ whole genome shotgun (WGS) entry which is preliminary data.</text>
</comment>
<keyword evidence="2" id="KW-0472">Membrane</keyword>